<dbReference type="PANTHER" id="PTHR12673">
    <property type="entry name" value="FACIOGENITAL DYSPLASIA PROTEIN"/>
    <property type="match status" value="1"/>
</dbReference>
<feature type="region of interest" description="Disordered" evidence="1">
    <location>
        <begin position="34"/>
        <end position="75"/>
    </location>
</feature>
<dbReference type="AlphaFoldDB" id="A0A3P3Y6Z2"/>
<dbReference type="GO" id="GO:0005085">
    <property type="term" value="F:guanyl-nucleotide exchange factor activity"/>
    <property type="evidence" value="ECO:0007669"/>
    <property type="project" value="InterPro"/>
</dbReference>
<evidence type="ECO:0000256" key="2">
    <source>
        <dbReference type="SAM" id="Phobius"/>
    </source>
</evidence>
<dbReference type="Gene3D" id="2.30.29.30">
    <property type="entry name" value="Pleckstrin-homology domain (PH domain)/Phosphotyrosine-binding domain (PTB)"/>
    <property type="match status" value="1"/>
</dbReference>
<dbReference type="InterPro" id="IPR000219">
    <property type="entry name" value="DH_dom"/>
</dbReference>
<dbReference type="PANTHER" id="PTHR12673:SF159">
    <property type="entry name" value="LD03170P"/>
    <property type="match status" value="1"/>
</dbReference>
<dbReference type="InterPro" id="IPR051092">
    <property type="entry name" value="FYVE_RhoGEF_PH"/>
</dbReference>
<geneLocation type="mitochondrion" evidence="4"/>
<dbReference type="GO" id="GO:0005737">
    <property type="term" value="C:cytoplasm"/>
    <property type="evidence" value="ECO:0007669"/>
    <property type="project" value="TreeGrafter"/>
</dbReference>
<dbReference type="InterPro" id="IPR001849">
    <property type="entry name" value="PH_domain"/>
</dbReference>
<dbReference type="EMBL" id="OVEO01000005">
    <property type="protein sequence ID" value="SPQ95938.1"/>
    <property type="molecule type" value="Genomic_DNA"/>
</dbReference>
<dbReference type="InterPro" id="IPR035899">
    <property type="entry name" value="DBL_dom_sf"/>
</dbReference>
<feature type="transmembrane region" description="Helical" evidence="2">
    <location>
        <begin position="7"/>
        <end position="25"/>
    </location>
</feature>
<keyword evidence="2" id="KW-0812">Transmembrane</keyword>
<dbReference type="InterPro" id="IPR011993">
    <property type="entry name" value="PH-like_dom_sf"/>
</dbReference>
<gene>
    <name evidence="4" type="ORF">PLBR_LOCUS3153</name>
</gene>
<dbReference type="Pfam" id="PF00621">
    <property type="entry name" value="RhoGEF"/>
    <property type="match status" value="1"/>
</dbReference>
<reference evidence="4 5" key="1">
    <citation type="submission" date="2018-03" db="EMBL/GenBank/DDBJ databases">
        <authorList>
            <person name="Fogelqvist J."/>
        </authorList>
    </citation>
    <scope>NUCLEOTIDE SEQUENCE [LARGE SCALE GENOMIC DNA]</scope>
</reference>
<evidence type="ECO:0000313" key="4">
    <source>
        <dbReference type="EMBL" id="SPQ95938.1"/>
    </source>
</evidence>
<dbReference type="SUPFAM" id="SSF50729">
    <property type="entry name" value="PH domain-like"/>
    <property type="match status" value="1"/>
</dbReference>
<accession>A0A3P3Y6Z2</accession>
<dbReference type="Proteomes" id="UP000290189">
    <property type="component" value="Unassembled WGS sequence"/>
</dbReference>
<organism evidence="4 5">
    <name type="scientific">Plasmodiophora brassicae</name>
    <name type="common">Clubroot disease agent</name>
    <dbReference type="NCBI Taxonomy" id="37360"/>
    <lineage>
        <taxon>Eukaryota</taxon>
        <taxon>Sar</taxon>
        <taxon>Rhizaria</taxon>
        <taxon>Endomyxa</taxon>
        <taxon>Phytomyxea</taxon>
        <taxon>Plasmodiophorida</taxon>
        <taxon>Plasmodiophoridae</taxon>
        <taxon>Plasmodiophora</taxon>
    </lineage>
</organism>
<dbReference type="CDD" id="cd00160">
    <property type="entry name" value="RhoGEF"/>
    <property type="match status" value="1"/>
</dbReference>
<evidence type="ECO:0000256" key="1">
    <source>
        <dbReference type="SAM" id="MobiDB-lite"/>
    </source>
</evidence>
<evidence type="ECO:0000259" key="3">
    <source>
        <dbReference type="PROSITE" id="PS50010"/>
    </source>
</evidence>
<feature type="domain" description="DH" evidence="3">
    <location>
        <begin position="101"/>
        <end position="281"/>
    </location>
</feature>
<dbReference type="Gene3D" id="1.20.900.10">
    <property type="entry name" value="Dbl homology (DH) domain"/>
    <property type="match status" value="1"/>
</dbReference>
<keyword evidence="2" id="KW-0472">Membrane</keyword>
<keyword evidence="2" id="KW-1133">Transmembrane helix</keyword>
<dbReference type="SMART" id="SM00233">
    <property type="entry name" value="PH"/>
    <property type="match status" value="1"/>
</dbReference>
<name>A0A3P3Y6Z2_PLABS</name>
<sequence length="415" mass="45955">MMTMFQVYLFVAFQGMVAYVVWYVGRRIRASPAVVSRRPAGPAPTHVKKDSLMVPDGAPPLVPDKADDDDGDGPGLKARSLGAWGEQTMRKWGSQESMEARRTMIINELFQTEESYLKSLHALRDRWIAPMTKAAADRSMGTLSTRDLQMLSFANVDIIVSLHDALLPQLKDASNIGAAFVKFGDYLKMYTAFVNGYDNVLSTLAALKANKKFKAFGDAIRAADPTLSLESLMIMPIQRIPRYLLLLTELKKHTPEFHTDYAAIATACERLKLIANHINSSKANFENVNAILQLQSRITGYDHTLIEPGRVLVHEGRLQVRKGAGAAGVLSPMRSTSQCMVVLFNDMCLWTNLSYKFKGSCPLSGARLELDNDDPDAVELALVSSAGTTCFIAESGSEREQWRARFQAQIDKLAE</sequence>
<protein>
    <recommendedName>
        <fullName evidence="3">DH domain-containing protein</fullName>
    </recommendedName>
</protein>
<dbReference type="SMART" id="SM00325">
    <property type="entry name" value="RhoGEF"/>
    <property type="match status" value="1"/>
</dbReference>
<dbReference type="SUPFAM" id="SSF48065">
    <property type="entry name" value="DBL homology domain (DH-domain)"/>
    <property type="match status" value="1"/>
</dbReference>
<dbReference type="PROSITE" id="PS50010">
    <property type="entry name" value="DH_2"/>
    <property type="match status" value="1"/>
</dbReference>
<proteinExistence type="predicted"/>
<keyword evidence="4" id="KW-0496">Mitochondrion</keyword>
<evidence type="ECO:0000313" key="5">
    <source>
        <dbReference type="Proteomes" id="UP000290189"/>
    </source>
</evidence>